<dbReference type="RefSeq" id="NP_001401475.1">
    <property type="nucleotide sequence ID" value="NM_001414546.1"/>
</dbReference>
<accession>A0AAR9IJ16</accession>
<organism evidence="1 2">
    <name type="scientific">Fopius arisanus</name>
    <dbReference type="NCBI Taxonomy" id="64838"/>
    <lineage>
        <taxon>Eukaryota</taxon>
        <taxon>Metazoa</taxon>
        <taxon>Ecdysozoa</taxon>
        <taxon>Arthropoda</taxon>
        <taxon>Hexapoda</taxon>
        <taxon>Insecta</taxon>
        <taxon>Pterygota</taxon>
        <taxon>Neoptera</taxon>
        <taxon>Endopterygota</taxon>
        <taxon>Hymenoptera</taxon>
        <taxon>Apocrita</taxon>
        <taxon>Ichneumonoidea</taxon>
        <taxon>Braconidae</taxon>
        <taxon>Opiinae</taxon>
        <taxon>Fopius</taxon>
    </lineage>
</organism>
<name>A0AAR9IJ16_9HYME</name>
<protein>
    <submittedName>
        <fullName evidence="2">Uncharacterized LOC105264931</fullName>
    </submittedName>
</protein>
<dbReference type="AlphaFoldDB" id="A0AAR9IJ16"/>
<dbReference type="Proteomes" id="UP000694866">
    <property type="component" value="Unplaced"/>
</dbReference>
<reference evidence="2" key="1">
    <citation type="submission" date="2025-08" db="UniProtKB">
        <authorList>
            <consortium name="RefSeq"/>
        </authorList>
    </citation>
    <scope>IDENTIFICATION</scope>
</reference>
<dbReference type="KEGG" id="fas:105264931"/>
<sequence length="914" mass="104351">MFFDTYFLCSYNYQLHRFVLIDCPCYETFKIPDTFIENVIIGRKSYMACLCYNSKSRKRINHSSIPIVLGSYLDYRIRGHKAVVECRQLWGSVILRGVLKIYASFSTFDSLSMHVRQTKEGKSIDWFTYVNDNEQAEVPNGLAINYQNKRVLWTYQYKTYESSKSSEWINLIGKSNPFGVTNVLASEYMKMWDTVLSYVYQMNDLKNRQFLNGASVITRYIQYDLNKRRKKKGAGCLKMSAAFENGTLFQALGKKNFNETEAWCRNYPQNYDNTLHEGRSNKTALLLPNVTRASNDAVRNSSALAFPSDAVNYFCMLNTKDLKSAGEQNVLADYVIMSESTDPKILYQYLCSLSTGRGNNLIIDGYITNCKREWNLQDLINLKVKFGHVTTKYYLPYIMFSTRSSIPMKYSDEYDVFFSPAETIHYNIKYPEAELLSTAAKQLGIVNLRKTAPSKATVSINNIKGSVANVTNSMHCLLMENSLGITCYLNMTEELRQKLIDYAVISHGNDTSNFERVYTGLVQHFNLEEPIAPIKRTDKKNAMQALHRLYPPELLLTECRRAVNTPFVLERNVSRARDVSDYLSTIFNSKYFNPQEIWNLRLRAVFGNPFGACIEDGVVMDTSTLKYIPKICYNACITIEFTFKTIKQPKSAHFISVDDSNARRIDDETLIGCIISPYEAYIKNSKHSLIKMSRIGSHYYYLIHFLPKKTQMYQHLKIHHVRTGSSIIIVIKGRTEVSVVDGSKVANSYGQKNVCSITTDLSNCWGITRDGRKVHAQIVYSEASLLGRTPSGQIYDMLKSDELAIGPNGELIAPVDLVIHTLHPYTNNKVFDVKIDTLTNMNGFDSQNLCNASRVLRSDTVCEKVLQVLGLHGFRLTFLNDIEEHNLSAGIKRRIEVNGDEGESSSKRLRRTSD</sequence>
<evidence type="ECO:0000313" key="1">
    <source>
        <dbReference type="Proteomes" id="UP000694866"/>
    </source>
</evidence>
<evidence type="ECO:0000313" key="2">
    <source>
        <dbReference type="RefSeq" id="NP_001401475.1"/>
    </source>
</evidence>
<gene>
    <name evidence="2" type="primary">LOC105264931</name>
    <name evidence="2" type="synonym">lef-8</name>
    <name evidence="2" type="synonym">LEF-8_2</name>
</gene>
<dbReference type="GeneID" id="105264931"/>
<keyword evidence="1" id="KW-1185">Reference proteome</keyword>
<proteinExistence type="predicted"/>